<name>A0AAF0Y140_9TREE</name>
<dbReference type="AlphaFoldDB" id="A0AAF0Y140"/>
<accession>A0AAF0Y140</accession>
<feature type="signal peptide" evidence="1">
    <location>
        <begin position="1"/>
        <end position="24"/>
    </location>
</feature>
<evidence type="ECO:0000256" key="1">
    <source>
        <dbReference type="SAM" id="SignalP"/>
    </source>
</evidence>
<protein>
    <submittedName>
        <fullName evidence="2">Uncharacterized protein</fullName>
    </submittedName>
</protein>
<dbReference type="GeneID" id="87804918"/>
<keyword evidence="3" id="KW-1185">Reference proteome</keyword>
<reference evidence="2" key="1">
    <citation type="submission" date="2023-10" db="EMBL/GenBank/DDBJ databases">
        <authorList>
            <person name="Noh H."/>
        </authorList>
    </citation>
    <scope>NUCLEOTIDE SEQUENCE</scope>
    <source>
        <strain evidence="2">DUCC4014</strain>
    </source>
</reference>
<organism evidence="2 3">
    <name type="scientific">Vanrija pseudolonga</name>
    <dbReference type="NCBI Taxonomy" id="143232"/>
    <lineage>
        <taxon>Eukaryota</taxon>
        <taxon>Fungi</taxon>
        <taxon>Dikarya</taxon>
        <taxon>Basidiomycota</taxon>
        <taxon>Agaricomycotina</taxon>
        <taxon>Tremellomycetes</taxon>
        <taxon>Trichosporonales</taxon>
        <taxon>Trichosporonaceae</taxon>
        <taxon>Vanrija</taxon>
    </lineage>
</organism>
<dbReference type="RefSeq" id="XP_062624142.1">
    <property type="nucleotide sequence ID" value="XM_062768158.1"/>
</dbReference>
<evidence type="ECO:0000313" key="3">
    <source>
        <dbReference type="Proteomes" id="UP000827549"/>
    </source>
</evidence>
<sequence length="310" mass="33351">MAYRGTTFALILLLLVLLPHRTDAQSPFVANVNTTVVVHPPLGGGWDLGPADSSWRVIEGDSITAINSTTPAWFQYTALTNAIAINVSSETGNTNVSCLQSIFRPGTTLGTFGDVWYNTTLKSTAATIISVGNSQDIVFTSGFLAAFEALTEHERKTESQVTFYVVDAVYIPDNTTGLVGNPYILWSGDWEPAIVPEHDPGQLKLFGPTYRIARGNGSLWFPVPDNTSVMLVYGTSGFSGGNGIVTFTPTPPAASTGTSTYRAQWNMNDTNEVISNTPLDPKIQYNMTIEPATAGSNLVISRLWFGTGLL</sequence>
<dbReference type="Proteomes" id="UP000827549">
    <property type="component" value="Chromosome 1"/>
</dbReference>
<gene>
    <name evidence="2" type="ORF">LOC62_01G001663</name>
</gene>
<feature type="chain" id="PRO_5042241107" evidence="1">
    <location>
        <begin position="25"/>
        <end position="310"/>
    </location>
</feature>
<proteinExistence type="predicted"/>
<dbReference type="EMBL" id="CP086714">
    <property type="protein sequence ID" value="WOO78110.1"/>
    <property type="molecule type" value="Genomic_DNA"/>
</dbReference>
<evidence type="ECO:0000313" key="2">
    <source>
        <dbReference type="EMBL" id="WOO78110.1"/>
    </source>
</evidence>
<keyword evidence="1" id="KW-0732">Signal</keyword>